<comment type="similarity">
    <text evidence="1 4">Belongs to the bacterial histone-like protein family.</text>
</comment>
<comment type="caution">
    <text evidence="5">The sequence shown here is derived from an EMBL/GenBank/DDBJ whole genome shotgun (WGS) entry which is preliminary data.</text>
</comment>
<dbReference type="SMART" id="SM00411">
    <property type="entry name" value="BHL"/>
    <property type="match status" value="1"/>
</dbReference>
<dbReference type="AlphaFoldDB" id="A0A7X3SH37"/>
<sequence>MNKTELVAAIADQAELSKKDSEKALKAFIDVVTDELKKEHKVQLVGFGTFEVSKREAREGRNPQTGKTMKIEACKAPKFKAGKALKDAVNE</sequence>
<dbReference type="GO" id="GO:0010467">
    <property type="term" value="P:gene expression"/>
    <property type="evidence" value="ECO:0007669"/>
    <property type="project" value="UniProtKB-ARBA"/>
</dbReference>
<evidence type="ECO:0000256" key="1">
    <source>
        <dbReference type="ARBA" id="ARBA00010529"/>
    </source>
</evidence>
<evidence type="ECO:0000256" key="2">
    <source>
        <dbReference type="ARBA" id="ARBA00023067"/>
    </source>
</evidence>
<dbReference type="Pfam" id="PF00216">
    <property type="entry name" value="Bac_DNA_binding"/>
    <property type="match status" value="1"/>
</dbReference>
<protein>
    <submittedName>
        <fullName evidence="5">HU family DNA-binding protein</fullName>
    </submittedName>
</protein>
<dbReference type="Proteomes" id="UP000460412">
    <property type="component" value="Unassembled WGS sequence"/>
</dbReference>
<dbReference type="GO" id="GO:1990178">
    <property type="term" value="C:HU-DNA complex"/>
    <property type="evidence" value="ECO:0007669"/>
    <property type="project" value="UniProtKB-ARBA"/>
</dbReference>
<dbReference type="PANTHER" id="PTHR33175">
    <property type="entry name" value="DNA-BINDING PROTEIN HU"/>
    <property type="match status" value="1"/>
</dbReference>
<name>A0A7X3SH37_9FIRM</name>
<dbReference type="GO" id="GO:0003677">
    <property type="term" value="F:DNA binding"/>
    <property type="evidence" value="ECO:0007669"/>
    <property type="project" value="UniProtKB-KW"/>
</dbReference>
<organism evidence="5 6">
    <name type="scientific">Sporofaciens musculi</name>
    <dbReference type="NCBI Taxonomy" id="2681861"/>
    <lineage>
        <taxon>Bacteria</taxon>
        <taxon>Bacillati</taxon>
        <taxon>Bacillota</taxon>
        <taxon>Clostridia</taxon>
        <taxon>Lachnospirales</taxon>
        <taxon>Lachnospiraceae</taxon>
        <taxon>Sporofaciens</taxon>
    </lineage>
</organism>
<dbReference type="PRINTS" id="PR01727">
    <property type="entry name" value="DNABINDINGHU"/>
</dbReference>
<dbReference type="Gene3D" id="4.10.520.10">
    <property type="entry name" value="IHF-like DNA-binding proteins"/>
    <property type="match status" value="1"/>
</dbReference>
<evidence type="ECO:0000256" key="4">
    <source>
        <dbReference type="RuleBase" id="RU003939"/>
    </source>
</evidence>
<dbReference type="CDD" id="cd13831">
    <property type="entry name" value="HU"/>
    <property type="match status" value="1"/>
</dbReference>
<dbReference type="GO" id="GO:0006270">
    <property type="term" value="P:DNA replication initiation"/>
    <property type="evidence" value="ECO:0007669"/>
    <property type="project" value="UniProtKB-ARBA"/>
</dbReference>
<evidence type="ECO:0000313" key="6">
    <source>
        <dbReference type="Proteomes" id="UP000460412"/>
    </source>
</evidence>
<evidence type="ECO:0000256" key="3">
    <source>
        <dbReference type="ARBA" id="ARBA00023125"/>
    </source>
</evidence>
<accession>A0A7X3SH37</accession>
<dbReference type="GO" id="GO:1990103">
    <property type="term" value="C:DnaA-HU complex"/>
    <property type="evidence" value="ECO:0007669"/>
    <property type="project" value="UniProtKB-ARBA"/>
</dbReference>
<dbReference type="EMBL" id="WUQX01000001">
    <property type="protein sequence ID" value="MXP74007.1"/>
    <property type="molecule type" value="Genomic_DNA"/>
</dbReference>
<evidence type="ECO:0000313" key="5">
    <source>
        <dbReference type="EMBL" id="MXP74007.1"/>
    </source>
</evidence>
<dbReference type="SUPFAM" id="SSF47729">
    <property type="entry name" value="IHF-like DNA-binding proteins"/>
    <property type="match status" value="1"/>
</dbReference>
<dbReference type="FunFam" id="4.10.520.10:FF:000001">
    <property type="entry name" value="DNA-binding protein HU"/>
    <property type="match status" value="1"/>
</dbReference>
<dbReference type="InterPro" id="IPR020816">
    <property type="entry name" value="Histone-like_DNA-bd_CS"/>
</dbReference>
<dbReference type="GO" id="GO:0005829">
    <property type="term" value="C:cytosol"/>
    <property type="evidence" value="ECO:0007669"/>
    <property type="project" value="TreeGrafter"/>
</dbReference>
<proteinExistence type="inferred from homology"/>
<gene>
    <name evidence="5" type="ORF">GN277_00675</name>
</gene>
<dbReference type="PANTHER" id="PTHR33175:SF3">
    <property type="entry name" value="DNA-BINDING PROTEIN HU-BETA"/>
    <property type="match status" value="1"/>
</dbReference>
<dbReference type="InterPro" id="IPR000119">
    <property type="entry name" value="Hist_DNA-bd"/>
</dbReference>
<dbReference type="GO" id="GO:0042802">
    <property type="term" value="F:identical protein binding"/>
    <property type="evidence" value="ECO:0007669"/>
    <property type="project" value="UniProtKB-ARBA"/>
</dbReference>
<dbReference type="PROSITE" id="PS00045">
    <property type="entry name" value="HISTONE_LIKE"/>
    <property type="match status" value="1"/>
</dbReference>
<dbReference type="GO" id="GO:0030261">
    <property type="term" value="P:chromosome condensation"/>
    <property type="evidence" value="ECO:0007669"/>
    <property type="project" value="UniProtKB-KW"/>
</dbReference>
<dbReference type="GO" id="GO:0030527">
    <property type="term" value="F:structural constituent of chromatin"/>
    <property type="evidence" value="ECO:0007669"/>
    <property type="project" value="InterPro"/>
</dbReference>
<keyword evidence="3 5" id="KW-0238">DNA-binding</keyword>
<keyword evidence="6" id="KW-1185">Reference proteome</keyword>
<keyword evidence="2" id="KW-0226">DNA condensation</keyword>
<dbReference type="InterPro" id="IPR010992">
    <property type="entry name" value="IHF-like_DNA-bd_dom_sf"/>
</dbReference>
<reference evidence="5 6" key="1">
    <citation type="submission" date="2019-12" db="EMBL/GenBank/DDBJ databases">
        <title>Sporaefaciens musculi gen. nov., sp. nov., a novel bacterium isolated from the caecum of an obese mouse.</title>
        <authorList>
            <person name="Rasmussen T.S."/>
            <person name="Streidl T."/>
            <person name="Hitch T.C.A."/>
            <person name="Wortmann E."/>
            <person name="Deptula P."/>
            <person name="Hansen M."/>
            <person name="Nielsen D.S."/>
            <person name="Clavel T."/>
            <person name="Vogensen F.K."/>
        </authorList>
    </citation>
    <scope>NUCLEOTIDE SEQUENCE [LARGE SCALE GENOMIC DNA]</scope>
    <source>
        <strain evidence="5 6">WCA-9-b2</strain>
    </source>
</reference>